<dbReference type="GO" id="GO:0044550">
    <property type="term" value="P:secondary metabolite biosynthetic process"/>
    <property type="evidence" value="ECO:0007669"/>
    <property type="project" value="TreeGrafter"/>
</dbReference>
<feature type="domain" description="AMP-dependent synthetase/ligase" evidence="2">
    <location>
        <begin position="48"/>
        <end position="392"/>
    </location>
</feature>
<reference evidence="5" key="1">
    <citation type="submission" date="2019-11" db="EMBL/GenBank/DDBJ databases">
        <title>The complete genome sequence of Saccharopolyspora sp. E2A.</title>
        <authorList>
            <person name="Zhang G."/>
        </authorList>
    </citation>
    <scope>NUCLEOTIDE SEQUENCE [LARGE SCALE GENOMIC DNA]</scope>
    <source>
        <strain evidence="5">E2A</strain>
    </source>
</reference>
<dbReference type="RefSeq" id="WP_154076670.1">
    <property type="nucleotide sequence ID" value="NZ_CP045929.1"/>
</dbReference>
<dbReference type="Pfam" id="PF13193">
    <property type="entry name" value="AMP-binding_C"/>
    <property type="match status" value="1"/>
</dbReference>
<dbReference type="InterPro" id="IPR000873">
    <property type="entry name" value="AMP-dep_synth/lig_dom"/>
</dbReference>
<dbReference type="PANTHER" id="PTHR43352">
    <property type="entry name" value="ACETYL-COA SYNTHETASE"/>
    <property type="match status" value="1"/>
</dbReference>
<dbReference type="Pfam" id="PF00501">
    <property type="entry name" value="AMP-binding"/>
    <property type="match status" value="1"/>
</dbReference>
<dbReference type="Gene3D" id="3.30.300.30">
    <property type="match status" value="1"/>
</dbReference>
<dbReference type="KEGG" id="sace:GIY23_11620"/>
<dbReference type="InterPro" id="IPR020845">
    <property type="entry name" value="AMP-binding_CS"/>
</dbReference>
<evidence type="ECO:0000259" key="2">
    <source>
        <dbReference type="Pfam" id="PF00501"/>
    </source>
</evidence>
<dbReference type="SUPFAM" id="SSF56801">
    <property type="entry name" value="Acetyl-CoA synthetase-like"/>
    <property type="match status" value="1"/>
</dbReference>
<dbReference type="InterPro" id="IPR042099">
    <property type="entry name" value="ANL_N_sf"/>
</dbReference>
<accession>A0A5Q3QGZ1</accession>
<evidence type="ECO:0000313" key="4">
    <source>
        <dbReference type="EMBL" id="QGK70087.1"/>
    </source>
</evidence>
<organism evidence="4 5">
    <name type="scientific">Allosaccharopolyspora coralli</name>
    <dbReference type="NCBI Taxonomy" id="2665642"/>
    <lineage>
        <taxon>Bacteria</taxon>
        <taxon>Bacillati</taxon>
        <taxon>Actinomycetota</taxon>
        <taxon>Actinomycetes</taxon>
        <taxon>Pseudonocardiales</taxon>
        <taxon>Pseudonocardiaceae</taxon>
        <taxon>Allosaccharopolyspora</taxon>
    </lineage>
</organism>
<dbReference type="EMBL" id="CP045929">
    <property type="protein sequence ID" value="QGK70087.1"/>
    <property type="molecule type" value="Genomic_DNA"/>
</dbReference>
<evidence type="ECO:0000256" key="1">
    <source>
        <dbReference type="ARBA" id="ARBA00022598"/>
    </source>
</evidence>
<evidence type="ECO:0000259" key="3">
    <source>
        <dbReference type="Pfam" id="PF13193"/>
    </source>
</evidence>
<evidence type="ECO:0000313" key="5">
    <source>
        <dbReference type="Proteomes" id="UP000371041"/>
    </source>
</evidence>
<dbReference type="Gene3D" id="3.40.50.12780">
    <property type="entry name" value="N-terminal domain of ligase-like"/>
    <property type="match status" value="1"/>
</dbReference>
<dbReference type="GO" id="GO:0016878">
    <property type="term" value="F:acid-thiol ligase activity"/>
    <property type="evidence" value="ECO:0007669"/>
    <property type="project" value="TreeGrafter"/>
</dbReference>
<sequence>MDLSPSAYVDTFARDNLPPVDQWPELTATLPELRYPQKVNCAVELLDHTVERLGRQRRCLVGTGGSWTYGEVQDEVDRVARVLVEDFGVVPGNRVLLRGPNSPYLVVCWLAILKAGGVVVTVLPALRSGELATVAELARVSHAVCDARFVEDLNAAEVEGLRTVTYGGAAGDLETRSAAKETGFPAVETAADDVSLIAFTSGTTGRPKGCMHFHRDVLAIADTFSRHVLRPGPDDVFAGSPPLAFTFGLGALVVFPMRVGAASVLLEKATGDALLGAIREHRVSVLFTAPTAYRGLLGALDHADISSLRRCVSAGEHLDPDTWRAWHRATGIGLIDGIGATEMLHIFISAADEYVRPGATGVPVPGFTASIVDVTGAAVPDGEPGLLAVRGPVGCRYLADERQRDYVRNGWNLTGDTYVRDGDGYFWFRSRADDLIVSAGYNIAAAEVEEAVLHWPGVAETAVVGVPDPVRGQAVKAFVVLDDTVPVTGETEAELQEFVRSRIAPYKAPRVVEFIAALPRTPTGKVQRFKLRDQG</sequence>
<dbReference type="InterPro" id="IPR045851">
    <property type="entry name" value="AMP-bd_C_sf"/>
</dbReference>
<proteinExistence type="predicted"/>
<keyword evidence="5" id="KW-1185">Reference proteome</keyword>
<gene>
    <name evidence="4" type="ORF">GIY23_11620</name>
</gene>
<dbReference type="PROSITE" id="PS00455">
    <property type="entry name" value="AMP_BINDING"/>
    <property type="match status" value="1"/>
</dbReference>
<name>A0A5Q3QGZ1_9PSEU</name>
<protein>
    <submittedName>
        <fullName evidence="4">AMP-binding protein</fullName>
    </submittedName>
</protein>
<dbReference type="InterPro" id="IPR025110">
    <property type="entry name" value="AMP-bd_C"/>
</dbReference>
<dbReference type="AlphaFoldDB" id="A0A5Q3QGZ1"/>
<feature type="domain" description="AMP-binding enzyme C-terminal" evidence="3">
    <location>
        <begin position="447"/>
        <end position="525"/>
    </location>
</feature>
<keyword evidence="1" id="KW-0436">Ligase</keyword>
<dbReference type="Proteomes" id="UP000371041">
    <property type="component" value="Chromosome"/>
</dbReference>
<dbReference type="PANTHER" id="PTHR43352:SF1">
    <property type="entry name" value="ANTHRANILATE--COA LIGASE"/>
    <property type="match status" value="1"/>
</dbReference>